<proteinExistence type="predicted"/>
<dbReference type="AlphaFoldDB" id="A0A5C3QTU3"/>
<dbReference type="InterPro" id="IPR035918">
    <property type="entry name" value="CytB_endotoxin-like_sf"/>
</dbReference>
<reference evidence="1 2" key="1">
    <citation type="journal article" date="2019" name="Nat. Ecol. Evol.">
        <title>Megaphylogeny resolves global patterns of mushroom evolution.</title>
        <authorList>
            <person name="Varga T."/>
            <person name="Krizsan K."/>
            <person name="Foldi C."/>
            <person name="Dima B."/>
            <person name="Sanchez-Garcia M."/>
            <person name="Sanchez-Ramirez S."/>
            <person name="Szollosi G.J."/>
            <person name="Szarkandi J.G."/>
            <person name="Papp V."/>
            <person name="Albert L."/>
            <person name="Andreopoulos W."/>
            <person name="Angelini C."/>
            <person name="Antonin V."/>
            <person name="Barry K.W."/>
            <person name="Bougher N.L."/>
            <person name="Buchanan P."/>
            <person name="Buyck B."/>
            <person name="Bense V."/>
            <person name="Catcheside P."/>
            <person name="Chovatia M."/>
            <person name="Cooper J."/>
            <person name="Damon W."/>
            <person name="Desjardin D."/>
            <person name="Finy P."/>
            <person name="Geml J."/>
            <person name="Haridas S."/>
            <person name="Hughes K."/>
            <person name="Justo A."/>
            <person name="Karasinski D."/>
            <person name="Kautmanova I."/>
            <person name="Kiss B."/>
            <person name="Kocsube S."/>
            <person name="Kotiranta H."/>
            <person name="LaButti K.M."/>
            <person name="Lechner B.E."/>
            <person name="Liimatainen K."/>
            <person name="Lipzen A."/>
            <person name="Lukacs Z."/>
            <person name="Mihaltcheva S."/>
            <person name="Morgado L.N."/>
            <person name="Niskanen T."/>
            <person name="Noordeloos M.E."/>
            <person name="Ohm R.A."/>
            <person name="Ortiz-Santana B."/>
            <person name="Ovrebo C."/>
            <person name="Racz N."/>
            <person name="Riley R."/>
            <person name="Savchenko A."/>
            <person name="Shiryaev A."/>
            <person name="Soop K."/>
            <person name="Spirin V."/>
            <person name="Szebenyi C."/>
            <person name="Tomsovsky M."/>
            <person name="Tulloss R.E."/>
            <person name="Uehling J."/>
            <person name="Grigoriev I.V."/>
            <person name="Vagvolgyi C."/>
            <person name="Papp T."/>
            <person name="Martin F.M."/>
            <person name="Miettinen O."/>
            <person name="Hibbett D.S."/>
            <person name="Nagy L.G."/>
        </authorList>
    </citation>
    <scope>NUCLEOTIDE SEQUENCE [LARGE SCALE GENOMIC DNA]</scope>
    <source>
        <strain evidence="1 2">CBS 309.79</strain>
    </source>
</reference>
<dbReference type="EMBL" id="ML178820">
    <property type="protein sequence ID" value="TFL03699.1"/>
    <property type="molecule type" value="Genomic_DNA"/>
</dbReference>
<name>A0A5C3QTU3_9AGAR</name>
<dbReference type="Proteomes" id="UP000305067">
    <property type="component" value="Unassembled WGS sequence"/>
</dbReference>
<protein>
    <submittedName>
        <fullName evidence="1">Uncharacterized protein</fullName>
    </submittedName>
</protein>
<evidence type="ECO:0000313" key="1">
    <source>
        <dbReference type="EMBL" id="TFL03699.1"/>
    </source>
</evidence>
<dbReference type="Gene3D" id="3.40.198.10">
    <property type="entry name" value="Delta-endotoxin CytB-like"/>
    <property type="match status" value="1"/>
</dbReference>
<organism evidence="1 2">
    <name type="scientific">Pterulicium gracile</name>
    <dbReference type="NCBI Taxonomy" id="1884261"/>
    <lineage>
        <taxon>Eukaryota</taxon>
        <taxon>Fungi</taxon>
        <taxon>Dikarya</taxon>
        <taxon>Basidiomycota</taxon>
        <taxon>Agaricomycotina</taxon>
        <taxon>Agaricomycetes</taxon>
        <taxon>Agaricomycetidae</taxon>
        <taxon>Agaricales</taxon>
        <taxon>Pleurotineae</taxon>
        <taxon>Pterulaceae</taxon>
        <taxon>Pterulicium</taxon>
    </lineage>
</organism>
<accession>A0A5C3QTU3</accession>
<evidence type="ECO:0000313" key="2">
    <source>
        <dbReference type="Proteomes" id="UP000305067"/>
    </source>
</evidence>
<sequence>MADSMSRGPHLFHEISVLPDALVATNRKLLDFLGQFVQARAQPPTSRDLDELFELDDTQLHHITSSPDGLDEHSTVAGAFFSWESFTEAMEARHQRGATDVLMDRVNHVTIACPCSVFSTILDKLLSALLHATHIAPHPDIDADAVEEEMRRSFFNLGDYEAELGTGNYSAKEKESQWTTFFPSSHKNIAAPLTNALRCGMAVQSQGKEFSDLNVLAEEQDAETSWEYRMLVTLIPEGSSSSEERSQLYRAVLGTVELTADVPEKAGWGKLDDGRRRNFSATIDLSYLVVERSFTIGEKARASECQLI</sequence>
<gene>
    <name evidence="1" type="ORF">BDV98DRAFT_591529</name>
</gene>
<keyword evidence="2" id="KW-1185">Reference proteome</keyword>